<gene>
    <name evidence="5" type="ORF">JOD64_000715</name>
</gene>
<dbReference type="CDD" id="cd06170">
    <property type="entry name" value="LuxR_C_like"/>
    <property type="match status" value="1"/>
</dbReference>
<feature type="domain" description="Response regulatory" evidence="4">
    <location>
        <begin position="3"/>
        <end position="115"/>
    </location>
</feature>
<dbReference type="SUPFAM" id="SSF52172">
    <property type="entry name" value="CheY-like"/>
    <property type="match status" value="1"/>
</dbReference>
<evidence type="ECO:0000256" key="2">
    <source>
        <dbReference type="PROSITE-ProRule" id="PRU00169"/>
    </source>
</evidence>
<name>A0ABS2LMR8_9ACTN</name>
<dbReference type="InterPro" id="IPR000792">
    <property type="entry name" value="Tscrpt_reg_LuxR_C"/>
</dbReference>
<keyword evidence="2" id="KW-0597">Phosphoprotein</keyword>
<comment type="caution">
    <text evidence="5">The sequence shown here is derived from an EMBL/GenBank/DDBJ whole genome shotgun (WGS) entry which is preliminary data.</text>
</comment>
<dbReference type="SMART" id="SM00421">
    <property type="entry name" value="HTH_LUXR"/>
    <property type="match status" value="1"/>
</dbReference>
<dbReference type="Proteomes" id="UP000764837">
    <property type="component" value="Unassembled WGS sequence"/>
</dbReference>
<evidence type="ECO:0000256" key="1">
    <source>
        <dbReference type="ARBA" id="ARBA00023125"/>
    </source>
</evidence>
<organism evidence="5 6">
    <name type="scientific">Micromonospora luteifusca</name>
    <dbReference type="NCBI Taxonomy" id="709860"/>
    <lineage>
        <taxon>Bacteria</taxon>
        <taxon>Bacillati</taxon>
        <taxon>Actinomycetota</taxon>
        <taxon>Actinomycetes</taxon>
        <taxon>Micromonosporales</taxon>
        <taxon>Micromonosporaceae</taxon>
        <taxon>Micromonospora</taxon>
    </lineage>
</organism>
<dbReference type="EMBL" id="JAFBBP010000001">
    <property type="protein sequence ID" value="MBM7489493.1"/>
    <property type="molecule type" value="Genomic_DNA"/>
</dbReference>
<accession>A0ABS2LMR8</accession>
<dbReference type="SUPFAM" id="SSF46894">
    <property type="entry name" value="C-terminal effector domain of the bipartite response regulators"/>
    <property type="match status" value="1"/>
</dbReference>
<evidence type="ECO:0000259" key="4">
    <source>
        <dbReference type="PROSITE" id="PS50110"/>
    </source>
</evidence>
<dbReference type="PANTHER" id="PTHR43214">
    <property type="entry name" value="TWO-COMPONENT RESPONSE REGULATOR"/>
    <property type="match status" value="1"/>
</dbReference>
<dbReference type="Gene3D" id="3.40.50.2300">
    <property type="match status" value="1"/>
</dbReference>
<proteinExistence type="predicted"/>
<dbReference type="PANTHER" id="PTHR43214:SF43">
    <property type="entry name" value="TWO-COMPONENT RESPONSE REGULATOR"/>
    <property type="match status" value="1"/>
</dbReference>
<dbReference type="PRINTS" id="PR00038">
    <property type="entry name" value="HTHLUXR"/>
</dbReference>
<evidence type="ECO:0000313" key="6">
    <source>
        <dbReference type="Proteomes" id="UP000764837"/>
    </source>
</evidence>
<dbReference type="InterPro" id="IPR001789">
    <property type="entry name" value="Sig_transdc_resp-reg_receiver"/>
</dbReference>
<dbReference type="Pfam" id="PF00196">
    <property type="entry name" value="GerE"/>
    <property type="match status" value="1"/>
</dbReference>
<dbReference type="GO" id="GO:0003677">
    <property type="term" value="F:DNA binding"/>
    <property type="evidence" value="ECO:0007669"/>
    <property type="project" value="UniProtKB-KW"/>
</dbReference>
<dbReference type="InterPro" id="IPR039420">
    <property type="entry name" value="WalR-like"/>
</dbReference>
<dbReference type="InterPro" id="IPR016032">
    <property type="entry name" value="Sig_transdc_resp-reg_C-effctor"/>
</dbReference>
<keyword evidence="6" id="KW-1185">Reference proteome</keyword>
<feature type="modified residue" description="4-aspartylphosphate" evidence="2">
    <location>
        <position position="52"/>
    </location>
</feature>
<evidence type="ECO:0000313" key="5">
    <source>
        <dbReference type="EMBL" id="MBM7489493.1"/>
    </source>
</evidence>
<dbReference type="PROSITE" id="PS50110">
    <property type="entry name" value="RESPONSE_REGULATORY"/>
    <property type="match status" value="1"/>
</dbReference>
<dbReference type="PROSITE" id="PS50043">
    <property type="entry name" value="HTH_LUXR_2"/>
    <property type="match status" value="1"/>
</dbReference>
<evidence type="ECO:0000259" key="3">
    <source>
        <dbReference type="PROSITE" id="PS50043"/>
    </source>
</evidence>
<sequence>MLGIAIIDDHPVKRAGLEKFVSETPGLAVATSVRCVEDLDRSGATFDVSILDVSLRPGGPALSVIESLARHGPAVVSSSWERPLTFGAVLRAGVRGYVASHSDGDVIVAALVTVGQGGFYVCPELTERFQADLVRNVNADPAGLAPREVETLRWIARGLTHAQIAGRMGLTEATVNTYAKRIRAKLNAGNKAELTRMAIELGHLPSSGRRFPAA</sequence>
<keyword evidence="1 5" id="KW-0238">DNA-binding</keyword>
<protein>
    <submittedName>
        <fullName evidence="5">DNA-binding NarL/FixJ family response regulator</fullName>
    </submittedName>
</protein>
<feature type="domain" description="HTH luxR-type" evidence="3">
    <location>
        <begin position="137"/>
        <end position="202"/>
    </location>
</feature>
<reference evidence="5 6" key="1">
    <citation type="submission" date="2021-01" db="EMBL/GenBank/DDBJ databases">
        <title>Sequencing the genomes of 1000 actinobacteria strains.</title>
        <authorList>
            <person name="Klenk H.-P."/>
        </authorList>
    </citation>
    <scope>NUCLEOTIDE SEQUENCE [LARGE SCALE GENOMIC DNA]</scope>
    <source>
        <strain evidence="5 6">DSM 100204</strain>
    </source>
</reference>
<dbReference type="InterPro" id="IPR011006">
    <property type="entry name" value="CheY-like_superfamily"/>
</dbReference>